<reference evidence="1 2" key="1">
    <citation type="journal article" date="2010" name="Nature">
        <title>Genome sequencing and analysis of the model grass Brachypodium distachyon.</title>
        <authorList>
            <consortium name="International Brachypodium Initiative"/>
        </authorList>
    </citation>
    <scope>NUCLEOTIDE SEQUENCE [LARGE SCALE GENOMIC DNA]</scope>
    <source>
        <strain evidence="1 2">Bd21</strain>
    </source>
</reference>
<evidence type="ECO:0000313" key="1">
    <source>
        <dbReference type="EMBL" id="PNT71809.1"/>
    </source>
</evidence>
<proteinExistence type="predicted"/>
<organism evidence="1">
    <name type="scientific">Brachypodium distachyon</name>
    <name type="common">Purple false brome</name>
    <name type="synonym">Trachynia distachya</name>
    <dbReference type="NCBI Taxonomy" id="15368"/>
    <lineage>
        <taxon>Eukaryota</taxon>
        <taxon>Viridiplantae</taxon>
        <taxon>Streptophyta</taxon>
        <taxon>Embryophyta</taxon>
        <taxon>Tracheophyta</taxon>
        <taxon>Spermatophyta</taxon>
        <taxon>Magnoliopsida</taxon>
        <taxon>Liliopsida</taxon>
        <taxon>Poales</taxon>
        <taxon>Poaceae</taxon>
        <taxon>BOP clade</taxon>
        <taxon>Pooideae</taxon>
        <taxon>Stipodae</taxon>
        <taxon>Brachypodieae</taxon>
        <taxon>Brachypodium</taxon>
    </lineage>
</organism>
<dbReference type="Proteomes" id="UP000008810">
    <property type="component" value="Chromosome 2"/>
</dbReference>
<dbReference type="AlphaFoldDB" id="A0A2K2DC16"/>
<name>A0A2K2DC16_BRADI</name>
<evidence type="ECO:0000313" key="2">
    <source>
        <dbReference type="EnsemblPlants" id="PNT71809"/>
    </source>
</evidence>
<dbReference type="EMBL" id="CM000881">
    <property type="protein sequence ID" value="PNT71809.1"/>
    <property type="molecule type" value="Genomic_DNA"/>
</dbReference>
<evidence type="ECO:0000313" key="3">
    <source>
        <dbReference type="Proteomes" id="UP000008810"/>
    </source>
</evidence>
<dbReference type="Gramene" id="PNT71809">
    <property type="protein sequence ID" value="PNT71809"/>
    <property type="gene ID" value="BRADI_2g35726v3"/>
</dbReference>
<gene>
    <name evidence="1" type="ORF">BRADI_2g35726v3</name>
</gene>
<reference evidence="2" key="3">
    <citation type="submission" date="2018-08" db="UniProtKB">
        <authorList>
            <consortium name="EnsemblPlants"/>
        </authorList>
    </citation>
    <scope>IDENTIFICATION</scope>
    <source>
        <strain evidence="2">cv. Bd21</strain>
    </source>
</reference>
<keyword evidence="3" id="KW-1185">Reference proteome</keyword>
<reference evidence="1" key="2">
    <citation type="submission" date="2017-06" db="EMBL/GenBank/DDBJ databases">
        <title>WGS assembly of Brachypodium distachyon.</title>
        <authorList>
            <consortium name="The International Brachypodium Initiative"/>
            <person name="Lucas S."/>
            <person name="Harmon-Smith M."/>
            <person name="Lail K."/>
            <person name="Tice H."/>
            <person name="Grimwood J."/>
            <person name="Bruce D."/>
            <person name="Barry K."/>
            <person name="Shu S."/>
            <person name="Lindquist E."/>
            <person name="Wang M."/>
            <person name="Pitluck S."/>
            <person name="Vogel J.P."/>
            <person name="Garvin D.F."/>
            <person name="Mockler T.C."/>
            <person name="Schmutz J."/>
            <person name="Rokhsar D."/>
            <person name="Bevan M.W."/>
        </authorList>
    </citation>
    <scope>NUCLEOTIDE SEQUENCE</scope>
    <source>
        <strain evidence="1">Bd21</strain>
    </source>
</reference>
<dbReference type="EnsemblPlants" id="PNT71809">
    <property type="protein sequence ID" value="PNT71809"/>
    <property type="gene ID" value="BRADI_2g35726v3"/>
</dbReference>
<accession>A0A2K2DC16</accession>
<protein>
    <submittedName>
        <fullName evidence="1 2">Uncharacterized protein</fullName>
    </submittedName>
</protein>
<dbReference type="InParanoid" id="A0A2K2DC16"/>
<sequence length="76" mass="8832">MYERKHIENVYSLLDNMDEISKYLSDDWSFILNEWGPTFNRGMHPPGPVKDTGAVVLRYAIGYEEMARFSCRVGIT</sequence>